<reference evidence="2" key="1">
    <citation type="journal article" date="2020" name="bioRxiv">
        <title>Whole genome comparisons of ergot fungi reveals the divergence and evolution of species within the genus Claviceps are the result of varying mechanisms driving genome evolution and host range expansion.</title>
        <authorList>
            <person name="Wyka S.A."/>
            <person name="Mondo S.J."/>
            <person name="Liu M."/>
            <person name="Dettman J."/>
            <person name="Nalam V."/>
            <person name="Broders K.D."/>
        </authorList>
    </citation>
    <scope>NUCLEOTIDE SEQUENCE</scope>
    <source>
        <strain evidence="2">CCC 489</strain>
    </source>
</reference>
<gene>
    <name evidence="2" type="ORF">E4U42_002986</name>
</gene>
<evidence type="ECO:0000313" key="2">
    <source>
        <dbReference type="EMBL" id="KAG5926750.1"/>
    </source>
</evidence>
<proteinExistence type="predicted"/>
<dbReference type="PANTHER" id="PTHR46590">
    <property type="entry name" value="PHOSPHATIDYLINOSITOL TRANSFER PROTEIN CSR1-RELATED"/>
    <property type="match status" value="1"/>
</dbReference>
<keyword evidence="3" id="KW-1185">Reference proteome</keyword>
<dbReference type="AlphaFoldDB" id="A0A8K0J9Z2"/>
<name>A0A8K0J9Z2_9HYPO</name>
<organism evidence="2 3">
    <name type="scientific">Claviceps africana</name>
    <dbReference type="NCBI Taxonomy" id="83212"/>
    <lineage>
        <taxon>Eukaryota</taxon>
        <taxon>Fungi</taxon>
        <taxon>Dikarya</taxon>
        <taxon>Ascomycota</taxon>
        <taxon>Pezizomycotina</taxon>
        <taxon>Sordariomycetes</taxon>
        <taxon>Hypocreomycetidae</taxon>
        <taxon>Hypocreales</taxon>
        <taxon>Clavicipitaceae</taxon>
        <taxon>Claviceps</taxon>
    </lineage>
</organism>
<accession>A0A8K0J9Z2</accession>
<dbReference type="Proteomes" id="UP000811619">
    <property type="component" value="Unassembled WGS sequence"/>
</dbReference>
<dbReference type="OrthoDB" id="43460at2759"/>
<feature type="region of interest" description="Disordered" evidence="1">
    <location>
        <begin position="86"/>
        <end position="106"/>
    </location>
</feature>
<evidence type="ECO:0000256" key="1">
    <source>
        <dbReference type="SAM" id="MobiDB-lite"/>
    </source>
</evidence>
<dbReference type="EMBL" id="SRPY01000238">
    <property type="protein sequence ID" value="KAG5926750.1"/>
    <property type="molecule type" value="Genomic_DNA"/>
</dbReference>
<dbReference type="PANTHER" id="PTHR46590:SF1">
    <property type="entry name" value="PHOSPHATIDYLINOSITOL TRANSFER PROTEIN CSR1"/>
    <property type="match status" value="1"/>
</dbReference>
<dbReference type="InterPro" id="IPR052432">
    <property type="entry name" value="PITP/CRAL-TRIO"/>
</dbReference>
<protein>
    <submittedName>
        <fullName evidence="2">Uncharacterized protein</fullName>
    </submittedName>
</protein>
<sequence length="127" mass="14037">MSDTVARNAVQRARDELVAEFEVSTREWIADPESARGKEHKAKRDVLATQLKENYWKLDKYVRARSLYDRQGIIRSGLETAWYSQPATDKAAGDEATSSDGSVEQVEDMTKGVGAVEITTSMPGIAA</sequence>
<evidence type="ECO:0000313" key="3">
    <source>
        <dbReference type="Proteomes" id="UP000811619"/>
    </source>
</evidence>
<comment type="caution">
    <text evidence="2">The sequence shown here is derived from an EMBL/GenBank/DDBJ whole genome shotgun (WGS) entry which is preliminary data.</text>
</comment>